<keyword evidence="3 6" id="KW-0812">Transmembrane</keyword>
<feature type="transmembrane region" description="Helical" evidence="6">
    <location>
        <begin position="682"/>
        <end position="706"/>
    </location>
</feature>
<dbReference type="GO" id="GO:0005886">
    <property type="term" value="C:plasma membrane"/>
    <property type="evidence" value="ECO:0007669"/>
    <property type="project" value="UniProtKB-SubCell"/>
</dbReference>
<evidence type="ECO:0000313" key="9">
    <source>
        <dbReference type="EMBL" id="KID55547.1"/>
    </source>
</evidence>
<feature type="domain" description="MacB-like periplasmic core" evidence="8">
    <location>
        <begin position="21"/>
        <end position="235"/>
    </location>
</feature>
<feature type="transmembrane region" description="Helical" evidence="6">
    <location>
        <begin position="280"/>
        <end position="299"/>
    </location>
</feature>
<feature type="transmembrane region" description="Helical" evidence="6">
    <location>
        <begin position="326"/>
        <end position="352"/>
    </location>
</feature>
<evidence type="ECO:0000256" key="2">
    <source>
        <dbReference type="ARBA" id="ARBA00022475"/>
    </source>
</evidence>
<keyword evidence="2" id="KW-1003">Cell membrane</keyword>
<reference evidence="9 10" key="1">
    <citation type="submission" date="2014-12" db="EMBL/GenBank/DDBJ databases">
        <title>Draft Genome Sequence of Pseudoalteromonas luteoviolacea HI1.</title>
        <authorList>
            <person name="Asahina A.Y."/>
            <person name="Hadfield M.G."/>
        </authorList>
    </citation>
    <scope>NUCLEOTIDE SEQUENCE [LARGE SCALE GENOMIC DNA]</scope>
    <source>
        <strain evidence="9 10">HI1</strain>
    </source>
</reference>
<dbReference type="GO" id="GO:0022857">
    <property type="term" value="F:transmembrane transporter activity"/>
    <property type="evidence" value="ECO:0007669"/>
    <property type="project" value="TreeGrafter"/>
</dbReference>
<evidence type="ECO:0000256" key="3">
    <source>
        <dbReference type="ARBA" id="ARBA00022692"/>
    </source>
</evidence>
<dbReference type="RefSeq" id="WP_039611201.1">
    <property type="nucleotide sequence ID" value="NZ_JWIC01000008.1"/>
</dbReference>
<dbReference type="InterPro" id="IPR050250">
    <property type="entry name" value="Macrolide_Exporter_MacB"/>
</dbReference>
<evidence type="ECO:0000256" key="1">
    <source>
        <dbReference type="ARBA" id="ARBA00004651"/>
    </source>
</evidence>
<accession>A0A0C1QKH3</accession>
<comment type="subcellular location">
    <subcellularLocation>
        <location evidence="1">Cell membrane</location>
        <topology evidence="1">Multi-pass membrane protein</topology>
    </subcellularLocation>
</comment>
<dbReference type="InterPro" id="IPR003838">
    <property type="entry name" value="ABC3_permease_C"/>
</dbReference>
<evidence type="ECO:0000259" key="7">
    <source>
        <dbReference type="Pfam" id="PF02687"/>
    </source>
</evidence>
<dbReference type="AlphaFoldDB" id="A0A0C1QKH3"/>
<dbReference type="Pfam" id="PF12704">
    <property type="entry name" value="MacB_PCD"/>
    <property type="match status" value="1"/>
</dbReference>
<dbReference type="Pfam" id="PF02687">
    <property type="entry name" value="FtsX"/>
    <property type="match status" value="2"/>
</dbReference>
<feature type="transmembrane region" description="Helical" evidence="6">
    <location>
        <begin position="20"/>
        <end position="43"/>
    </location>
</feature>
<dbReference type="OrthoDB" id="9770036at2"/>
<dbReference type="EMBL" id="JWIC01000008">
    <property type="protein sequence ID" value="KID55547.1"/>
    <property type="molecule type" value="Genomic_DNA"/>
</dbReference>
<evidence type="ECO:0000313" key="10">
    <source>
        <dbReference type="Proteomes" id="UP000031327"/>
    </source>
</evidence>
<name>A0A0C1QKH3_9GAMM</name>
<feature type="domain" description="ABC3 transporter permease C-terminal" evidence="7">
    <location>
        <begin position="685"/>
        <end position="792"/>
    </location>
</feature>
<keyword evidence="4 6" id="KW-1133">Transmembrane helix</keyword>
<organism evidence="9 10">
    <name type="scientific">Pseudoalteromonas luteoviolacea</name>
    <dbReference type="NCBI Taxonomy" id="43657"/>
    <lineage>
        <taxon>Bacteria</taxon>
        <taxon>Pseudomonadati</taxon>
        <taxon>Pseudomonadota</taxon>
        <taxon>Gammaproteobacteria</taxon>
        <taxon>Alteromonadales</taxon>
        <taxon>Pseudoalteromonadaceae</taxon>
        <taxon>Pseudoalteromonas</taxon>
    </lineage>
</organism>
<sequence>MLVNYILTALRYWQRNKLHFILSLAGLSIGLCAAFLVTLYAHYESQYDRFLPHYEHSYRTEIYNENMDLRAPVLSAAMAPLIREMNGVEKVSSVYPLYLFSKQSEIVIEGQAHLIGAWLSADEHFTSFVDVPTLKGSLNAVLSQPNKVALSESEAIRLFGSTDVLGLNIKMAQRTLQVGAVFADLPNNTHFSFTGLTRHDNELLYEKNFQNHRVYTYLRLDDHAAPADINQQIAELLNARILAANAQSPVYEVSLHNIADIHLHSNTAFEMKESGSFETVQITIVLSAILILVAAANFINMTIAQSGQRAKEIGVRKALGATKSDVVFQVIIESYFMVLLSTLAAVLLSQLSLGWFNQLVGRTLQFDLFSEFGVILLVIVVVLGLLSSLYPALFIAHQNSKALLSGDINRGKTSVLIRKSLLVCQSGLSIALIIFAYTLHAQLNFLQSTPLGYEKEQRIVIKDLAAEHLLYVYNDNLFNALAAIPGVNNAAATTTEMTGVLSSVASLDLSNGETLQSISNFAATYNVVDTLGLELLAGRDFSQDHADFYQRQNDGSGRYAIIVSEQLARLAGFNNPRNAIGQIIYADFGFGKKDEAKIVGVIKDVKIGSAKVETNAFFIACGFGIQPVGHVVLDVDNTLDIEMRHNISQVIAQRLDVHHPIIETVEQNFDNIYRAERQQSTVILTFTLLAIFLTCMGILGLAIFSAERRKKEIAIRKVLGSNSLSILNLLSKEYLVLVAVGAAIAIPISYFIVLDWLSYFNLRVQQTPIIYIIALLLIGLITYLTVTAITLRTALERPNAALRSE</sequence>
<evidence type="ECO:0000259" key="8">
    <source>
        <dbReference type="Pfam" id="PF12704"/>
    </source>
</evidence>
<gene>
    <name evidence="9" type="ORF">JF50_20285</name>
</gene>
<protein>
    <recommendedName>
        <fullName evidence="11">ABC transporter permease</fullName>
    </recommendedName>
</protein>
<evidence type="ECO:0008006" key="11">
    <source>
        <dbReference type="Google" id="ProtNLM"/>
    </source>
</evidence>
<feature type="transmembrane region" description="Helical" evidence="6">
    <location>
        <begin position="769"/>
        <end position="795"/>
    </location>
</feature>
<keyword evidence="5 6" id="KW-0472">Membrane</keyword>
<comment type="caution">
    <text evidence="9">The sequence shown here is derived from an EMBL/GenBank/DDBJ whole genome shotgun (WGS) entry which is preliminary data.</text>
</comment>
<feature type="domain" description="ABC3 transporter permease C-terminal" evidence="7">
    <location>
        <begin position="284"/>
        <end position="399"/>
    </location>
</feature>
<feature type="transmembrane region" description="Helical" evidence="6">
    <location>
        <begin position="734"/>
        <end position="757"/>
    </location>
</feature>
<proteinExistence type="predicted"/>
<feature type="transmembrane region" description="Helical" evidence="6">
    <location>
        <begin position="416"/>
        <end position="439"/>
    </location>
</feature>
<evidence type="ECO:0000256" key="6">
    <source>
        <dbReference type="SAM" id="Phobius"/>
    </source>
</evidence>
<dbReference type="PANTHER" id="PTHR30572:SF18">
    <property type="entry name" value="ABC-TYPE MACROLIDE FAMILY EXPORT SYSTEM PERMEASE COMPONENT 2"/>
    <property type="match status" value="1"/>
</dbReference>
<feature type="transmembrane region" description="Helical" evidence="6">
    <location>
        <begin position="372"/>
        <end position="395"/>
    </location>
</feature>
<evidence type="ECO:0000256" key="4">
    <source>
        <dbReference type="ARBA" id="ARBA00022989"/>
    </source>
</evidence>
<dbReference type="Proteomes" id="UP000031327">
    <property type="component" value="Unassembled WGS sequence"/>
</dbReference>
<dbReference type="InterPro" id="IPR025857">
    <property type="entry name" value="MacB_PCD"/>
</dbReference>
<dbReference type="PANTHER" id="PTHR30572">
    <property type="entry name" value="MEMBRANE COMPONENT OF TRANSPORTER-RELATED"/>
    <property type="match status" value="1"/>
</dbReference>
<evidence type="ECO:0000256" key="5">
    <source>
        <dbReference type="ARBA" id="ARBA00023136"/>
    </source>
</evidence>